<dbReference type="PANTHER" id="PTHR35970">
    <property type="entry name" value="SODIUM CHANNEL AND CLATHRIN LINKER 1"/>
    <property type="match status" value="1"/>
</dbReference>
<evidence type="ECO:0008006" key="4">
    <source>
        <dbReference type="Google" id="ProtNLM"/>
    </source>
</evidence>
<gene>
    <name evidence="2" type="ORF">WN55_08246</name>
</gene>
<keyword evidence="1" id="KW-0175">Coiled coil</keyword>
<name>A0A154P6B3_DUFNO</name>
<dbReference type="STRING" id="178035.A0A154P6B3"/>
<protein>
    <recommendedName>
        <fullName evidence="4">Sodium channel and clathrin linker 1</fullName>
    </recommendedName>
</protein>
<evidence type="ECO:0000256" key="1">
    <source>
        <dbReference type="SAM" id="Coils"/>
    </source>
</evidence>
<feature type="coiled-coil region" evidence="1">
    <location>
        <begin position="578"/>
        <end position="608"/>
    </location>
</feature>
<evidence type="ECO:0000313" key="2">
    <source>
        <dbReference type="EMBL" id="KZC07475.1"/>
    </source>
</evidence>
<feature type="coiled-coil region" evidence="1">
    <location>
        <begin position="121"/>
        <end position="176"/>
    </location>
</feature>
<feature type="non-terminal residue" evidence="2">
    <location>
        <position position="1"/>
    </location>
</feature>
<feature type="coiled-coil region" evidence="1">
    <location>
        <begin position="9"/>
        <end position="92"/>
    </location>
</feature>
<evidence type="ECO:0000313" key="3">
    <source>
        <dbReference type="Proteomes" id="UP000076502"/>
    </source>
</evidence>
<dbReference type="PANTHER" id="PTHR35970:SF1">
    <property type="entry name" value="SODIUM CHANNEL AND CLATHRIN LINKER 1"/>
    <property type="match status" value="1"/>
</dbReference>
<dbReference type="EMBL" id="KQ434827">
    <property type="protein sequence ID" value="KZC07475.1"/>
    <property type="molecule type" value="Genomic_DNA"/>
</dbReference>
<accession>A0A154P6B3</accession>
<keyword evidence="3" id="KW-1185">Reference proteome</keyword>
<feature type="coiled-coil region" evidence="1">
    <location>
        <begin position="205"/>
        <end position="239"/>
    </location>
</feature>
<dbReference type="InterPro" id="IPR038911">
    <property type="entry name" value="SCLT1"/>
</dbReference>
<dbReference type="GO" id="GO:0045162">
    <property type="term" value="P:clustering of voltage-gated sodium channels"/>
    <property type="evidence" value="ECO:0007669"/>
    <property type="project" value="InterPro"/>
</dbReference>
<reference evidence="2 3" key="1">
    <citation type="submission" date="2015-07" db="EMBL/GenBank/DDBJ databases">
        <title>The genome of Dufourea novaeangliae.</title>
        <authorList>
            <person name="Pan H."/>
            <person name="Kapheim K."/>
        </authorList>
    </citation>
    <scope>NUCLEOTIDE SEQUENCE [LARGE SCALE GENOMIC DNA]</scope>
    <source>
        <strain evidence="2">0120121106</strain>
        <tissue evidence="2">Whole body</tissue>
    </source>
</reference>
<feature type="coiled-coil region" evidence="1">
    <location>
        <begin position="463"/>
        <end position="490"/>
    </location>
</feature>
<dbReference type="AlphaFoldDB" id="A0A154P6B3"/>
<organism evidence="2 3">
    <name type="scientific">Dufourea novaeangliae</name>
    <name type="common">Sweat bee</name>
    <dbReference type="NCBI Taxonomy" id="178035"/>
    <lineage>
        <taxon>Eukaryota</taxon>
        <taxon>Metazoa</taxon>
        <taxon>Ecdysozoa</taxon>
        <taxon>Arthropoda</taxon>
        <taxon>Hexapoda</taxon>
        <taxon>Insecta</taxon>
        <taxon>Pterygota</taxon>
        <taxon>Neoptera</taxon>
        <taxon>Endopterygota</taxon>
        <taxon>Hymenoptera</taxon>
        <taxon>Apocrita</taxon>
        <taxon>Aculeata</taxon>
        <taxon>Apoidea</taxon>
        <taxon>Anthophila</taxon>
        <taxon>Halictidae</taxon>
        <taxon>Rophitinae</taxon>
        <taxon>Dufourea</taxon>
    </lineage>
</organism>
<sequence>LSTDPNIILKKYHIIVEDLKRDLQLCKEEQNNIRTELETLRNESQKIYDIKESLDHIHLKECGDEDSHRKQIANLQERLALLVTEKDSALQLWHMSLNTISALEEELRGLRTNGKGTKFYQDQANAIKESYSEAIKMLEEKLTQAKDNFVKYQTLYQTSKERVECLTKEKDEIMEKFRNFQIDAQEKDRNSQVTIETLKMELAYAKTESNKIVQAKLELEKKLNEVKRYADNIVEKDKETKNKMAEAIELIESAVREKDLVLHRESLALEEKARLEHRLAIIASEYDTKIQELNKKTQDEIEFNTKKYLMEIKEFKTELQNKVGLLEKTQRELQFTEEELTKTRRDSTVKLLEYEQKAKRLEVQLQVYDETIAKNRYDVEITQLKEKITILENNLATSNDKLQKLEWQHSTNVEDQIKKANRDNKDTLKQYSDLESQLLKTLGDKENLILQLKSLKHDFDSEIQKRDNERHSLENKIHELEVNLHKANCMRESKLKDTLNEEMNPYLYDLKNKHSLDITVENKCHCCQSVLSDHVNKLQEKFDRKTKELIHHVQVHQKLSKKWRDEVKSLTVKFQGKTKELRSKINILQKENNELSEALLACKQQLAQHTLQDIQRFNTSEIR</sequence>
<feature type="coiled-coil region" evidence="1">
    <location>
        <begin position="312"/>
        <end position="437"/>
    </location>
</feature>
<dbReference type="OrthoDB" id="551053at2759"/>
<dbReference type="GO" id="GO:0005814">
    <property type="term" value="C:centriole"/>
    <property type="evidence" value="ECO:0007669"/>
    <property type="project" value="TreeGrafter"/>
</dbReference>
<dbReference type="GO" id="GO:0060271">
    <property type="term" value="P:cilium assembly"/>
    <property type="evidence" value="ECO:0007669"/>
    <property type="project" value="TreeGrafter"/>
</dbReference>
<dbReference type="Proteomes" id="UP000076502">
    <property type="component" value="Unassembled WGS sequence"/>
</dbReference>
<proteinExistence type="predicted"/>